<evidence type="ECO:0000313" key="1">
    <source>
        <dbReference type="EMBL" id="MBB5636379.1"/>
    </source>
</evidence>
<dbReference type="AlphaFoldDB" id="A0A7W8ZLU1"/>
<dbReference type="RefSeq" id="WP_183881897.1">
    <property type="nucleotide sequence ID" value="NZ_JACHCE010000003.1"/>
</dbReference>
<protein>
    <recommendedName>
        <fullName evidence="3">Lipoprotein</fullName>
    </recommendedName>
</protein>
<reference evidence="1 2" key="1">
    <citation type="submission" date="2020-08" db="EMBL/GenBank/DDBJ databases">
        <title>Genomic Encyclopedia of Type Strains, Phase IV (KMG-V): Genome sequencing to study the core and pangenomes of soil and plant-associated prokaryotes.</title>
        <authorList>
            <person name="Whitman W."/>
        </authorList>
    </citation>
    <scope>NUCLEOTIDE SEQUENCE [LARGE SCALE GENOMIC DNA]</scope>
    <source>
        <strain evidence="1 2">S3M1</strain>
    </source>
</reference>
<dbReference type="Proteomes" id="UP000537204">
    <property type="component" value="Unassembled WGS sequence"/>
</dbReference>
<comment type="caution">
    <text evidence="1">The sequence shown here is derived from an EMBL/GenBank/DDBJ whole genome shotgun (WGS) entry which is preliminary data.</text>
</comment>
<proteinExistence type="predicted"/>
<dbReference type="EMBL" id="JACHCE010000003">
    <property type="protein sequence ID" value="MBB5636379.1"/>
    <property type="molecule type" value="Genomic_DNA"/>
</dbReference>
<organism evidence="1 2">
    <name type="scientific">Pedobacter cryoconitis</name>
    <dbReference type="NCBI Taxonomy" id="188932"/>
    <lineage>
        <taxon>Bacteria</taxon>
        <taxon>Pseudomonadati</taxon>
        <taxon>Bacteroidota</taxon>
        <taxon>Sphingobacteriia</taxon>
        <taxon>Sphingobacteriales</taxon>
        <taxon>Sphingobacteriaceae</taxon>
        <taxon>Pedobacter</taxon>
    </lineage>
</organism>
<name>A0A7W8ZLU1_9SPHI</name>
<gene>
    <name evidence="1" type="ORF">HDE68_002280</name>
</gene>
<sequence>MKLPLFAVALIILAAGCNQQEKKVKNYIPGILTKNEVFNDFPKDASDSLSVVRVNEQGQKDYLTVKFRDTTVRIQTEKSDTAKAAYKFVSAQFTNNQKTCLLVQLADSSGLVPRPFLIATNSGKLEVISLYRPSNGKDDRKFSRGVERVGATGYLVNNDFFITNVTSKVYLLKRQHPDERIQGQILLLSPDKQTIVFAVQDYLYQVSYRTNEDLNEPIAPGSPKDIASIYKWITANYSFRKNKNEVTFLRYNDDNRIVDMRQSR</sequence>
<accession>A0A7W8ZLU1</accession>
<dbReference type="PROSITE" id="PS51257">
    <property type="entry name" value="PROKAR_LIPOPROTEIN"/>
    <property type="match status" value="1"/>
</dbReference>
<evidence type="ECO:0008006" key="3">
    <source>
        <dbReference type="Google" id="ProtNLM"/>
    </source>
</evidence>
<evidence type="ECO:0000313" key="2">
    <source>
        <dbReference type="Proteomes" id="UP000537204"/>
    </source>
</evidence>